<dbReference type="PATRIC" id="fig|361041.3.peg.1025"/>
<keyword evidence="1" id="KW-0805">Transcription regulation</keyword>
<dbReference type="PANTHER" id="PTHR30146">
    <property type="entry name" value="LACI-RELATED TRANSCRIPTIONAL REPRESSOR"/>
    <property type="match status" value="1"/>
</dbReference>
<dbReference type="PROSITE" id="PS50932">
    <property type="entry name" value="HTH_LACI_2"/>
    <property type="match status" value="1"/>
</dbReference>
<comment type="caution">
    <text evidence="5">The sequence shown here is derived from an EMBL/GenBank/DDBJ whole genome shotgun (WGS) entry which is preliminary data.</text>
</comment>
<evidence type="ECO:0000256" key="3">
    <source>
        <dbReference type="ARBA" id="ARBA00023163"/>
    </source>
</evidence>
<gene>
    <name evidence="5" type="ORF">VW35_08395</name>
</gene>
<dbReference type="PROSITE" id="PS00356">
    <property type="entry name" value="HTH_LACI_1"/>
    <property type="match status" value="1"/>
</dbReference>
<dbReference type="GO" id="GO:0000976">
    <property type="term" value="F:transcription cis-regulatory region binding"/>
    <property type="evidence" value="ECO:0007669"/>
    <property type="project" value="TreeGrafter"/>
</dbReference>
<dbReference type="Proteomes" id="UP000033514">
    <property type="component" value="Unassembled WGS sequence"/>
</dbReference>
<keyword evidence="6" id="KW-1185">Reference proteome</keyword>
<dbReference type="SMART" id="SM00354">
    <property type="entry name" value="HTH_LACI"/>
    <property type="match status" value="1"/>
</dbReference>
<keyword evidence="3" id="KW-0804">Transcription</keyword>
<reference evidence="5 6" key="1">
    <citation type="submission" date="2015-03" db="EMBL/GenBank/DDBJ databases">
        <authorList>
            <person name="Hassan Y.I."/>
            <person name="Lepp D."/>
            <person name="Zhou T."/>
        </authorList>
    </citation>
    <scope>NUCLEOTIDE SEQUENCE [LARGE SCALE GENOMIC DNA]</scope>
    <source>
        <strain evidence="5 6">GH2-10</strain>
    </source>
</reference>
<keyword evidence="2" id="KW-0238">DNA-binding</keyword>
<evidence type="ECO:0000256" key="1">
    <source>
        <dbReference type="ARBA" id="ARBA00023015"/>
    </source>
</evidence>
<dbReference type="GO" id="GO:0003700">
    <property type="term" value="F:DNA-binding transcription factor activity"/>
    <property type="evidence" value="ECO:0007669"/>
    <property type="project" value="TreeGrafter"/>
</dbReference>
<dbReference type="OrthoDB" id="7170131at2"/>
<dbReference type="InterPro" id="IPR000843">
    <property type="entry name" value="HTH_LacI"/>
</dbReference>
<dbReference type="SUPFAM" id="SSF47413">
    <property type="entry name" value="lambda repressor-like DNA-binding domains"/>
    <property type="match status" value="1"/>
</dbReference>
<proteinExistence type="predicted"/>
<dbReference type="RefSeq" id="WP_046142453.1">
    <property type="nucleotide sequence ID" value="NZ_LAJG01000014.1"/>
</dbReference>
<sequence>MVSKARPPNQRVSINDVAAVAGVSRGAVTRALNNKADISQDTKRKVLEAAERLGYRPSRFARNFASRRKSKAIGFVVKSFRNPFFTDLAADLLEQSRVSGWQVVISSAEGISEAEAVRALSGQVDVVAGHFNRPAIELQEATDGMPLIYLEGSSDVPGVHAISLDMRSGMKNAIEALYERGAKRIGMIDSDYTVHLDGTYKPSPRCQFFKQFVDPDTSEATVHGAESMAGGEMAIMALLEAHPDLDAVIVFNDLMAIGALLGAFKAGFAVPGRIRIMGVDGLEMGRALSPALSSLHIDRAELSRAIIQIANQLDDGAFREVSPINQTVVPKLIMRHST</sequence>
<dbReference type="CDD" id="cd01392">
    <property type="entry name" value="HTH_LacI"/>
    <property type="match status" value="1"/>
</dbReference>
<evidence type="ECO:0000259" key="4">
    <source>
        <dbReference type="PROSITE" id="PS50932"/>
    </source>
</evidence>
<dbReference type="InterPro" id="IPR028082">
    <property type="entry name" value="Peripla_BP_I"/>
</dbReference>
<evidence type="ECO:0000256" key="2">
    <source>
        <dbReference type="ARBA" id="ARBA00023125"/>
    </source>
</evidence>
<dbReference type="PANTHER" id="PTHR30146:SF153">
    <property type="entry name" value="LACTOSE OPERON REPRESSOR"/>
    <property type="match status" value="1"/>
</dbReference>
<accession>A0A0F5LDN9</accession>
<dbReference type="Pfam" id="PF13377">
    <property type="entry name" value="Peripla_BP_3"/>
    <property type="match status" value="1"/>
</dbReference>
<dbReference type="SUPFAM" id="SSF53822">
    <property type="entry name" value="Periplasmic binding protein-like I"/>
    <property type="match status" value="1"/>
</dbReference>
<dbReference type="Pfam" id="PF00356">
    <property type="entry name" value="LacI"/>
    <property type="match status" value="1"/>
</dbReference>
<protein>
    <recommendedName>
        <fullName evidence="4">HTH lacI-type domain-containing protein</fullName>
    </recommendedName>
</protein>
<dbReference type="Gene3D" id="3.40.50.2300">
    <property type="match status" value="2"/>
</dbReference>
<evidence type="ECO:0000313" key="6">
    <source>
        <dbReference type="Proteomes" id="UP000033514"/>
    </source>
</evidence>
<dbReference type="Gene3D" id="1.10.260.40">
    <property type="entry name" value="lambda repressor-like DNA-binding domains"/>
    <property type="match status" value="1"/>
</dbReference>
<dbReference type="EMBL" id="LAJG01000014">
    <property type="protein sequence ID" value="KKB80390.1"/>
    <property type="molecule type" value="Genomic_DNA"/>
</dbReference>
<organism evidence="5 6">
    <name type="scientific">Devosia soli</name>
    <dbReference type="NCBI Taxonomy" id="361041"/>
    <lineage>
        <taxon>Bacteria</taxon>
        <taxon>Pseudomonadati</taxon>
        <taxon>Pseudomonadota</taxon>
        <taxon>Alphaproteobacteria</taxon>
        <taxon>Hyphomicrobiales</taxon>
        <taxon>Devosiaceae</taxon>
        <taxon>Devosia</taxon>
    </lineage>
</organism>
<dbReference type="STRING" id="361041.VW35_08395"/>
<name>A0A0F5LDN9_9HYPH</name>
<feature type="domain" description="HTH lacI-type" evidence="4">
    <location>
        <begin position="12"/>
        <end position="66"/>
    </location>
</feature>
<evidence type="ECO:0000313" key="5">
    <source>
        <dbReference type="EMBL" id="KKB80390.1"/>
    </source>
</evidence>
<dbReference type="AlphaFoldDB" id="A0A0F5LDN9"/>
<dbReference type="CDD" id="cd06267">
    <property type="entry name" value="PBP1_LacI_sugar_binding-like"/>
    <property type="match status" value="1"/>
</dbReference>
<dbReference type="InterPro" id="IPR046335">
    <property type="entry name" value="LacI/GalR-like_sensor"/>
</dbReference>
<dbReference type="InterPro" id="IPR010982">
    <property type="entry name" value="Lambda_DNA-bd_dom_sf"/>
</dbReference>